<protein>
    <submittedName>
        <fullName evidence="1">Uncharacterized protein</fullName>
    </submittedName>
</protein>
<dbReference type="AlphaFoldDB" id="A0AAV6JP06"/>
<keyword evidence="2" id="KW-1185">Reference proteome</keyword>
<evidence type="ECO:0000313" key="2">
    <source>
        <dbReference type="Proteomes" id="UP000823749"/>
    </source>
</evidence>
<reference evidence="1 2" key="1">
    <citation type="submission" date="2020-08" db="EMBL/GenBank/DDBJ databases">
        <title>Plant Genome Project.</title>
        <authorList>
            <person name="Zhang R.-G."/>
        </authorList>
    </citation>
    <scope>NUCLEOTIDE SEQUENCE [LARGE SCALE GENOMIC DNA]</scope>
    <source>
        <strain evidence="1">WSP0</strain>
        <tissue evidence="1">Leaf</tissue>
    </source>
</reference>
<evidence type="ECO:0000313" key="1">
    <source>
        <dbReference type="EMBL" id="KAG5542971.1"/>
    </source>
</evidence>
<organism evidence="1 2">
    <name type="scientific">Rhododendron griersonianum</name>
    <dbReference type="NCBI Taxonomy" id="479676"/>
    <lineage>
        <taxon>Eukaryota</taxon>
        <taxon>Viridiplantae</taxon>
        <taxon>Streptophyta</taxon>
        <taxon>Embryophyta</taxon>
        <taxon>Tracheophyta</taxon>
        <taxon>Spermatophyta</taxon>
        <taxon>Magnoliopsida</taxon>
        <taxon>eudicotyledons</taxon>
        <taxon>Gunneridae</taxon>
        <taxon>Pentapetalae</taxon>
        <taxon>asterids</taxon>
        <taxon>Ericales</taxon>
        <taxon>Ericaceae</taxon>
        <taxon>Ericoideae</taxon>
        <taxon>Rhodoreae</taxon>
        <taxon>Rhododendron</taxon>
    </lineage>
</organism>
<accession>A0AAV6JP06</accession>
<comment type="caution">
    <text evidence="1">The sequence shown here is derived from an EMBL/GenBank/DDBJ whole genome shotgun (WGS) entry which is preliminary data.</text>
</comment>
<name>A0AAV6JP06_9ERIC</name>
<dbReference type="EMBL" id="JACTNZ010000006">
    <property type="protein sequence ID" value="KAG5542971.1"/>
    <property type="molecule type" value="Genomic_DNA"/>
</dbReference>
<sequence>MEIEAINTWADDNTIFLMILDEVKKRVINVNIDQPSFGVVEAALEGTKRHLFRLSDPALLALSSSSHISSAVVACPALSDALPLPWQTCLGVGIPSYMSCAHVVLMWRNNQGDLQLSHNYYVVFLSVSRVKTTITKIGARRKFRRATIEKMEWSPLMLHCSD</sequence>
<proteinExistence type="predicted"/>
<gene>
    <name evidence="1" type="ORF">RHGRI_015908</name>
</gene>
<dbReference type="Proteomes" id="UP000823749">
    <property type="component" value="Chromosome 6"/>
</dbReference>